<dbReference type="Pfam" id="PF07654">
    <property type="entry name" value="C1-set"/>
    <property type="match status" value="1"/>
</dbReference>
<dbReference type="PROSITE" id="PS00290">
    <property type="entry name" value="IG_MHC"/>
    <property type="match status" value="1"/>
</dbReference>
<dbReference type="SUPFAM" id="SSF48726">
    <property type="entry name" value="Immunoglobulin"/>
    <property type="match status" value="1"/>
</dbReference>
<dbReference type="FunFam" id="2.60.40.10:FF:001690">
    <property type="entry name" value="Immunoglobulin heavy constant epsilon"/>
    <property type="match status" value="1"/>
</dbReference>
<dbReference type="AlphaFoldDB" id="A0A8D0BBJ3"/>
<reference evidence="5" key="2">
    <citation type="submission" date="2025-09" db="UniProtKB">
        <authorList>
            <consortium name="Ensembl"/>
        </authorList>
    </citation>
    <scope>IDENTIFICATION</scope>
</reference>
<keyword evidence="2" id="KW-0393">Immunoglobulin domain</keyword>
<dbReference type="InterPro" id="IPR013783">
    <property type="entry name" value="Ig-like_fold"/>
</dbReference>
<feature type="region of interest" description="Disordered" evidence="3">
    <location>
        <begin position="55"/>
        <end position="79"/>
    </location>
</feature>
<protein>
    <recommendedName>
        <fullName evidence="4">Ig-like domain-containing protein</fullName>
    </recommendedName>
</protein>
<dbReference type="InterPro" id="IPR050380">
    <property type="entry name" value="Immune_Resp_Modulators"/>
</dbReference>
<evidence type="ECO:0000256" key="3">
    <source>
        <dbReference type="SAM" id="MobiDB-lite"/>
    </source>
</evidence>
<dbReference type="Gene3D" id="2.60.40.10">
    <property type="entry name" value="Immunoglobulins"/>
    <property type="match status" value="1"/>
</dbReference>
<name>A0A8D0BBJ3_SALMN</name>
<dbReference type="SMART" id="SM00407">
    <property type="entry name" value="IGc1"/>
    <property type="match status" value="1"/>
</dbReference>
<dbReference type="InterPro" id="IPR003006">
    <property type="entry name" value="Ig/MHC_CS"/>
</dbReference>
<dbReference type="InterPro" id="IPR007110">
    <property type="entry name" value="Ig-like_dom"/>
</dbReference>
<dbReference type="Proteomes" id="UP000694421">
    <property type="component" value="Unplaced"/>
</dbReference>
<evidence type="ECO:0000256" key="1">
    <source>
        <dbReference type="ARBA" id="ARBA00023157"/>
    </source>
</evidence>
<evidence type="ECO:0000313" key="5">
    <source>
        <dbReference type="Ensembl" id="ENSSMRP00000005717.1"/>
    </source>
</evidence>
<dbReference type="PANTHER" id="PTHR23411">
    <property type="entry name" value="TAPASIN"/>
    <property type="match status" value="1"/>
</dbReference>
<keyword evidence="1" id="KW-1015">Disulfide bond</keyword>
<dbReference type="GO" id="GO:0002376">
    <property type="term" value="P:immune system process"/>
    <property type="evidence" value="ECO:0007669"/>
    <property type="project" value="UniProtKB-ARBA"/>
</dbReference>
<dbReference type="Ensembl" id="ENSSMRT00000006710.1">
    <property type="protein sequence ID" value="ENSSMRP00000005717.1"/>
    <property type="gene ID" value="ENSSMRG00000004623.1"/>
</dbReference>
<reference evidence="5" key="1">
    <citation type="submission" date="2025-08" db="UniProtKB">
        <authorList>
            <consortium name="Ensembl"/>
        </authorList>
    </citation>
    <scope>IDENTIFICATION</scope>
</reference>
<feature type="compositionally biased region" description="Polar residues" evidence="3">
    <location>
        <begin position="70"/>
        <end position="79"/>
    </location>
</feature>
<feature type="domain" description="Ig-like" evidence="4">
    <location>
        <begin position="16"/>
        <end position="107"/>
    </location>
</feature>
<dbReference type="InterPro" id="IPR003597">
    <property type="entry name" value="Ig_C1-set"/>
</dbReference>
<proteinExistence type="predicted"/>
<dbReference type="OMA" id="CHISGFR"/>
<accession>A0A8D0BBJ3</accession>
<evidence type="ECO:0000313" key="6">
    <source>
        <dbReference type="Proteomes" id="UP000694421"/>
    </source>
</evidence>
<dbReference type="PROSITE" id="PS50835">
    <property type="entry name" value="IG_LIKE"/>
    <property type="match status" value="1"/>
</dbReference>
<organism evidence="5 6">
    <name type="scientific">Salvator merianae</name>
    <name type="common">Argentine black and white tegu</name>
    <name type="synonym">Tupinambis merianae</name>
    <dbReference type="NCBI Taxonomy" id="96440"/>
    <lineage>
        <taxon>Eukaryota</taxon>
        <taxon>Metazoa</taxon>
        <taxon>Chordata</taxon>
        <taxon>Craniata</taxon>
        <taxon>Vertebrata</taxon>
        <taxon>Euteleostomi</taxon>
        <taxon>Lepidosauria</taxon>
        <taxon>Squamata</taxon>
        <taxon>Bifurcata</taxon>
        <taxon>Unidentata</taxon>
        <taxon>Episquamata</taxon>
        <taxon>Laterata</taxon>
        <taxon>Teiioidea</taxon>
        <taxon>Teiidae</taxon>
        <taxon>Salvator</taxon>
    </lineage>
</organism>
<evidence type="ECO:0000256" key="2">
    <source>
        <dbReference type="ARBA" id="ARBA00023319"/>
    </source>
</evidence>
<evidence type="ECO:0000259" key="4">
    <source>
        <dbReference type="PROSITE" id="PS50835"/>
    </source>
</evidence>
<dbReference type="InterPro" id="IPR036179">
    <property type="entry name" value="Ig-like_dom_sf"/>
</dbReference>
<sequence length="119" mass="13210">MFFSPTARKADEPSPPDVLLLHSSCSTDPSVEIQLVCHISGFRPRDIQVRWLTDAGSLPGDTEQPRQDAKGSTFSTTSTLNVSQSDWLEGKTYVCEVTHPATQQKLKSRAKLFEREGKC</sequence>
<keyword evidence="6" id="KW-1185">Reference proteome</keyword>